<organism evidence="2">
    <name type="scientific">Nakamurella sp. A5-74</name>
    <dbReference type="NCBI Taxonomy" id="3158264"/>
    <lineage>
        <taxon>Bacteria</taxon>
        <taxon>Bacillati</taxon>
        <taxon>Actinomycetota</taxon>
        <taxon>Actinomycetes</taxon>
        <taxon>Nakamurellales</taxon>
        <taxon>Nakamurellaceae</taxon>
        <taxon>Nakamurella</taxon>
    </lineage>
</organism>
<dbReference type="InterPro" id="IPR002938">
    <property type="entry name" value="FAD-bd"/>
</dbReference>
<dbReference type="InterPro" id="IPR050407">
    <property type="entry name" value="Geranylgeranyl_reductase"/>
</dbReference>
<dbReference type="SUPFAM" id="SSF51905">
    <property type="entry name" value="FAD/NAD(P)-binding domain"/>
    <property type="match status" value="1"/>
</dbReference>
<dbReference type="InterPro" id="IPR036188">
    <property type="entry name" value="FAD/NAD-bd_sf"/>
</dbReference>
<dbReference type="AlphaFoldDB" id="A0AAU8DN28"/>
<dbReference type="Gene3D" id="3.50.50.60">
    <property type="entry name" value="FAD/NAD(P)-binding domain"/>
    <property type="match status" value="1"/>
</dbReference>
<gene>
    <name evidence="2" type="ORF">ABLG96_19670</name>
</gene>
<dbReference type="RefSeq" id="WP_353649004.1">
    <property type="nucleotide sequence ID" value="NZ_CP159218.1"/>
</dbReference>
<dbReference type="Pfam" id="PF01494">
    <property type="entry name" value="FAD_binding_3"/>
    <property type="match status" value="1"/>
</dbReference>
<protein>
    <submittedName>
        <fullName evidence="2">NAD(P)/FAD-dependent oxidoreductase</fullName>
        <ecNumber evidence="2">1.-.-.-</ecNumber>
    </submittedName>
</protein>
<dbReference type="EMBL" id="CP159218">
    <property type="protein sequence ID" value="XCG63389.1"/>
    <property type="molecule type" value="Genomic_DNA"/>
</dbReference>
<evidence type="ECO:0000259" key="1">
    <source>
        <dbReference type="Pfam" id="PF01494"/>
    </source>
</evidence>
<dbReference type="PRINTS" id="PR00420">
    <property type="entry name" value="RNGMNOXGNASE"/>
</dbReference>
<proteinExistence type="predicted"/>
<name>A0AAU8DN28_9ACTN</name>
<feature type="domain" description="FAD-binding" evidence="1">
    <location>
        <begin position="2"/>
        <end position="291"/>
    </location>
</feature>
<sequence>MTDLVVAGAGPAGLMTALHARAAGLDVLVVDPRTGPIDKACGEGLMPGALRSLESLGLDLQRDVPGRQIRGIRYLDGDVHAEAHFRGRPGRGVRRDVLQGALARLAAERGIQRVAGRVGDVRQSADSVTATLHTASGTSAVTADHLVAADGLHSPIRQRLGLQLPATGPPRWGLRRHVAVAPWTDLVEVHWATGAEVYVTPVGDDEVSVAVLSGRRASFDEHLTAFPGLADRLAGANADDVRGAGPLRQRVKGRVSGRVLLVGDAAGYVDALTGEGIDIAARASLRLVQCLVAGRPDDYEQAWQQVTRRYRWITGSLLAASRQKPVRRRLVGTAARLPRVFDAAVDQLTR</sequence>
<dbReference type="EC" id="1.-.-.-" evidence="2"/>
<dbReference type="GO" id="GO:0071949">
    <property type="term" value="F:FAD binding"/>
    <property type="evidence" value="ECO:0007669"/>
    <property type="project" value="InterPro"/>
</dbReference>
<accession>A0AAU8DN28</accession>
<dbReference type="PANTHER" id="PTHR42685">
    <property type="entry name" value="GERANYLGERANYL DIPHOSPHATE REDUCTASE"/>
    <property type="match status" value="1"/>
</dbReference>
<keyword evidence="2" id="KW-0560">Oxidoreductase</keyword>
<reference evidence="2" key="1">
    <citation type="submission" date="2024-05" db="EMBL/GenBank/DDBJ databases">
        <authorList>
            <person name="Cai S.Y."/>
            <person name="Jin L.M."/>
            <person name="Li H.R."/>
        </authorList>
    </citation>
    <scope>NUCLEOTIDE SEQUENCE</scope>
    <source>
        <strain evidence="2">A5-74</strain>
    </source>
</reference>
<evidence type="ECO:0000313" key="2">
    <source>
        <dbReference type="EMBL" id="XCG63389.1"/>
    </source>
</evidence>
<dbReference type="PANTHER" id="PTHR42685:SF19">
    <property type="entry name" value="POSSIBLE OXIDOREDUCTASE"/>
    <property type="match status" value="1"/>
</dbReference>
<dbReference type="GO" id="GO:0016491">
    <property type="term" value="F:oxidoreductase activity"/>
    <property type="evidence" value="ECO:0007669"/>
    <property type="project" value="UniProtKB-KW"/>
</dbReference>